<evidence type="ECO:0000256" key="1">
    <source>
        <dbReference type="SAM" id="MobiDB-lite"/>
    </source>
</evidence>
<feature type="region of interest" description="Disordered" evidence="1">
    <location>
        <begin position="549"/>
        <end position="705"/>
    </location>
</feature>
<sequence>MTSGSRRCSPDSPGPGSAESLEPEASSEEDICMATHDPQETGCSIVSTSAESHGEIDDSCPAPGSDECLTGGQSSYRCEPVGRRMRSTKLRHAWMLRLGEQETRIELVHSKLSGKKQVLVDGEEVFTTRQRCLDWSWEHTSQVRISLRSENGNPELWCKEPEREAVAVSSTQCYETRETEQMEVPAQGLHRRPETPRKDRPASHPTEPGSRGKDSRSDASDITNLAEDVTCAIPLGQLAVASEVTSQSFEADQAPPLSAPGHLSARATPRCGTSASPSPRARDLSCTAVERCQASSMSNSELVAQAENARLQALLETKEAEIVALQGELRARRSSPGRESCPGGEQGRGLFARAREHLVAAVPRRAPSRQRAPAMSSSNVPQGTVRVSDAVSSSPRRSQLARETRPSVRAMSAALPLQGSCRANTPQVEGSGDGRVAPRVSFLPPSPLPEPARRQASDAALARHMSKGTWNDPRLVAPPDFLQPLPEENHLDNEELDVTHRQVLTNSPNRCHRSVLDEPRPRVPIDVHCVRAGSIPPRRPVSVERMLDGRVSCPQPSPQPQAPPQRRSLVWTPRCARQSPARSVTPGRQNLQSHQSHPNPHLASQPPQHSPHVQQIQHHMQHLQYQQQVQQQQPPPSQSTQAPPQPPPQQPPPQPPQGSPPPHVQAQPYCFPRSRTPGAQVASDRIEGAPRNHRPPPPPAQGAFPAGQNYWFGFCGPEGQRWPASPGTGPAISGPPPLPAIPPLCAPSAHCPSGQRTPVQSGSPGALPAPGAPRVGVSPPIPRPLANLPAMPCLGSGQVHVGAL</sequence>
<organism evidence="2">
    <name type="scientific">Noctiluca scintillans</name>
    <name type="common">Sea sparkle</name>
    <name type="synonym">Red tide dinoflagellate</name>
    <dbReference type="NCBI Taxonomy" id="2966"/>
    <lineage>
        <taxon>Eukaryota</taxon>
        <taxon>Sar</taxon>
        <taxon>Alveolata</taxon>
        <taxon>Dinophyceae</taxon>
        <taxon>Noctilucales</taxon>
        <taxon>Noctilucaceae</taxon>
        <taxon>Noctiluca</taxon>
    </lineage>
</organism>
<feature type="region of interest" description="Disordered" evidence="1">
    <location>
        <begin position="251"/>
        <end position="282"/>
    </location>
</feature>
<feature type="compositionally biased region" description="Low complexity" evidence="1">
    <location>
        <begin position="761"/>
        <end position="773"/>
    </location>
</feature>
<feature type="compositionally biased region" description="Pro residues" evidence="1">
    <location>
        <begin position="633"/>
        <end position="663"/>
    </location>
</feature>
<feature type="region of interest" description="Disordered" evidence="1">
    <location>
        <begin position="169"/>
        <end position="220"/>
    </location>
</feature>
<proteinExistence type="predicted"/>
<dbReference type="EMBL" id="HBFQ01007913">
    <property type="protein sequence ID" value="CAD8831196.1"/>
    <property type="molecule type" value="Transcribed_RNA"/>
</dbReference>
<feature type="compositionally biased region" description="Low complexity" evidence="1">
    <location>
        <begin position="605"/>
        <end position="632"/>
    </location>
</feature>
<evidence type="ECO:0000313" key="2">
    <source>
        <dbReference type="EMBL" id="CAD8831196.1"/>
    </source>
</evidence>
<protein>
    <submittedName>
        <fullName evidence="2">Uncharacterized protein</fullName>
    </submittedName>
</protein>
<feature type="region of interest" description="Disordered" evidence="1">
    <location>
        <begin position="749"/>
        <end position="780"/>
    </location>
</feature>
<feature type="compositionally biased region" description="Low complexity" evidence="1">
    <location>
        <begin position="363"/>
        <end position="378"/>
    </location>
</feature>
<accession>A0A7S1EYG3</accession>
<reference evidence="2" key="1">
    <citation type="submission" date="2021-01" db="EMBL/GenBank/DDBJ databases">
        <authorList>
            <person name="Corre E."/>
            <person name="Pelletier E."/>
            <person name="Niang G."/>
            <person name="Scheremetjew M."/>
            <person name="Finn R."/>
            <person name="Kale V."/>
            <person name="Holt S."/>
            <person name="Cochrane G."/>
            <person name="Meng A."/>
            <person name="Brown T."/>
            <person name="Cohen L."/>
        </authorList>
    </citation>
    <scope>NUCLEOTIDE SEQUENCE</scope>
</reference>
<gene>
    <name evidence="2" type="ORF">NSCI0253_LOCUS5543</name>
</gene>
<feature type="compositionally biased region" description="Acidic residues" evidence="1">
    <location>
        <begin position="21"/>
        <end position="30"/>
    </location>
</feature>
<name>A0A7S1EYG3_NOCSC</name>
<feature type="compositionally biased region" description="Basic and acidic residues" evidence="1">
    <location>
        <begin position="191"/>
        <end position="202"/>
    </location>
</feature>
<feature type="region of interest" description="Disordered" evidence="1">
    <location>
        <begin position="1"/>
        <end position="30"/>
    </location>
</feature>
<feature type="region of interest" description="Disordered" evidence="1">
    <location>
        <begin position="363"/>
        <end position="464"/>
    </location>
</feature>
<feature type="compositionally biased region" description="Basic and acidic residues" evidence="1">
    <location>
        <begin position="210"/>
        <end position="219"/>
    </location>
</feature>
<dbReference type="AlphaFoldDB" id="A0A7S1EYG3"/>
<feature type="compositionally biased region" description="Polar residues" evidence="1">
    <location>
        <begin position="580"/>
        <end position="598"/>
    </location>
</feature>